<evidence type="ECO:0000313" key="5">
    <source>
        <dbReference type="Proteomes" id="UP000178481"/>
    </source>
</evidence>
<dbReference type="SUPFAM" id="SSF75217">
    <property type="entry name" value="alpha/beta knot"/>
    <property type="match status" value="1"/>
</dbReference>
<protein>
    <recommendedName>
        <fullName evidence="3">tRNA/rRNA methyltransferase SpoU type domain-containing protein</fullName>
    </recommendedName>
</protein>
<dbReference type="GO" id="GO:0008173">
    <property type="term" value="F:RNA methyltransferase activity"/>
    <property type="evidence" value="ECO:0007669"/>
    <property type="project" value="InterPro"/>
</dbReference>
<evidence type="ECO:0000313" key="4">
    <source>
        <dbReference type="EMBL" id="OHA59079.1"/>
    </source>
</evidence>
<sequence>MGAIFRTADGAGVSKIYLTGYTPLPKDQFGRTNKEIHKTALGAEEVVAWEQVKSVASLIIRLKKAGREILALEQAENSIDYRKVKIKFPATLLLGEEVGGVTKDLLKKCDQIIEIPMRGQKESLNVSVATGIAIYQILQ</sequence>
<dbReference type="Gene3D" id="3.40.1280.10">
    <property type="match status" value="1"/>
</dbReference>
<dbReference type="InterPro" id="IPR004441">
    <property type="entry name" value="rRNA_MeTrfase_TrmH"/>
</dbReference>
<dbReference type="InterPro" id="IPR029028">
    <property type="entry name" value="Alpha/beta_knot_MTases"/>
</dbReference>
<dbReference type="GO" id="GO:0003723">
    <property type="term" value="F:RNA binding"/>
    <property type="evidence" value="ECO:0007669"/>
    <property type="project" value="InterPro"/>
</dbReference>
<gene>
    <name evidence="4" type="ORF">A2607_01060</name>
</gene>
<keyword evidence="1" id="KW-0489">Methyltransferase</keyword>
<dbReference type="InterPro" id="IPR029026">
    <property type="entry name" value="tRNA_m1G_MTases_N"/>
</dbReference>
<dbReference type="GO" id="GO:0005829">
    <property type="term" value="C:cytosol"/>
    <property type="evidence" value="ECO:0007669"/>
    <property type="project" value="TreeGrafter"/>
</dbReference>
<dbReference type="AlphaFoldDB" id="A0A1G2QGA0"/>
<keyword evidence="2" id="KW-0808">Transferase</keyword>
<dbReference type="Pfam" id="PF00588">
    <property type="entry name" value="SpoU_methylase"/>
    <property type="match status" value="1"/>
</dbReference>
<evidence type="ECO:0000259" key="3">
    <source>
        <dbReference type="Pfam" id="PF00588"/>
    </source>
</evidence>
<feature type="domain" description="tRNA/rRNA methyltransferase SpoU type" evidence="3">
    <location>
        <begin position="1"/>
        <end position="135"/>
    </location>
</feature>
<dbReference type="InterPro" id="IPR001537">
    <property type="entry name" value="SpoU_MeTrfase"/>
</dbReference>
<reference evidence="4 5" key="1">
    <citation type="journal article" date="2016" name="Nat. Commun.">
        <title>Thousands of microbial genomes shed light on interconnected biogeochemical processes in an aquifer system.</title>
        <authorList>
            <person name="Anantharaman K."/>
            <person name="Brown C.T."/>
            <person name="Hug L.A."/>
            <person name="Sharon I."/>
            <person name="Castelle C.J."/>
            <person name="Probst A.J."/>
            <person name="Thomas B.C."/>
            <person name="Singh A."/>
            <person name="Wilkins M.J."/>
            <person name="Karaoz U."/>
            <person name="Brodie E.L."/>
            <person name="Williams K.H."/>
            <person name="Hubbard S.S."/>
            <person name="Banfield J.F."/>
        </authorList>
    </citation>
    <scope>NUCLEOTIDE SEQUENCE [LARGE SCALE GENOMIC DNA]</scope>
</reference>
<evidence type="ECO:0000256" key="2">
    <source>
        <dbReference type="ARBA" id="ARBA00022679"/>
    </source>
</evidence>
<dbReference type="EMBL" id="MHTI01000024">
    <property type="protein sequence ID" value="OHA59079.1"/>
    <property type="molecule type" value="Genomic_DNA"/>
</dbReference>
<dbReference type="PANTHER" id="PTHR46429:SF1">
    <property type="entry name" value="23S RRNA (GUANOSINE-2'-O-)-METHYLTRANSFERASE RLMB"/>
    <property type="match status" value="1"/>
</dbReference>
<dbReference type="GO" id="GO:0032259">
    <property type="term" value="P:methylation"/>
    <property type="evidence" value="ECO:0007669"/>
    <property type="project" value="UniProtKB-KW"/>
</dbReference>
<organism evidence="4 5">
    <name type="scientific">Candidatus Vogelbacteria bacterium RIFOXYD1_FULL_42_15</name>
    <dbReference type="NCBI Taxonomy" id="1802437"/>
    <lineage>
        <taxon>Bacteria</taxon>
        <taxon>Candidatus Vogeliibacteriota</taxon>
    </lineage>
</organism>
<dbReference type="GO" id="GO:0006396">
    <property type="term" value="P:RNA processing"/>
    <property type="evidence" value="ECO:0007669"/>
    <property type="project" value="InterPro"/>
</dbReference>
<dbReference type="Proteomes" id="UP000178481">
    <property type="component" value="Unassembled WGS sequence"/>
</dbReference>
<name>A0A1G2QGA0_9BACT</name>
<evidence type="ECO:0000256" key="1">
    <source>
        <dbReference type="ARBA" id="ARBA00022603"/>
    </source>
</evidence>
<comment type="caution">
    <text evidence="4">The sequence shown here is derived from an EMBL/GenBank/DDBJ whole genome shotgun (WGS) entry which is preliminary data.</text>
</comment>
<accession>A0A1G2QGA0</accession>
<proteinExistence type="predicted"/>
<dbReference type="PANTHER" id="PTHR46429">
    <property type="entry name" value="23S RRNA (GUANOSINE-2'-O-)-METHYLTRANSFERASE RLMB"/>
    <property type="match status" value="1"/>
</dbReference>